<reference evidence="1" key="1">
    <citation type="submission" date="2020-05" db="EMBL/GenBank/DDBJ databases">
        <title>Large-scale comparative analyses of tick genomes elucidate their genetic diversity and vector capacities.</title>
        <authorList>
            <person name="Jia N."/>
            <person name="Wang J."/>
            <person name="Shi W."/>
            <person name="Du L."/>
            <person name="Sun Y."/>
            <person name="Zhan W."/>
            <person name="Jiang J."/>
            <person name="Wang Q."/>
            <person name="Zhang B."/>
            <person name="Ji P."/>
            <person name="Sakyi L.B."/>
            <person name="Cui X."/>
            <person name="Yuan T."/>
            <person name="Jiang B."/>
            <person name="Yang W."/>
            <person name="Lam T.T.-Y."/>
            <person name="Chang Q."/>
            <person name="Ding S."/>
            <person name="Wang X."/>
            <person name="Zhu J."/>
            <person name="Ruan X."/>
            <person name="Zhao L."/>
            <person name="Wei J."/>
            <person name="Que T."/>
            <person name="Du C."/>
            <person name="Cheng J."/>
            <person name="Dai P."/>
            <person name="Han X."/>
            <person name="Huang E."/>
            <person name="Gao Y."/>
            <person name="Liu J."/>
            <person name="Shao H."/>
            <person name="Ye R."/>
            <person name="Li L."/>
            <person name="Wei W."/>
            <person name="Wang X."/>
            <person name="Wang C."/>
            <person name="Yang T."/>
            <person name="Huo Q."/>
            <person name="Li W."/>
            <person name="Guo W."/>
            <person name="Chen H."/>
            <person name="Zhou L."/>
            <person name="Ni X."/>
            <person name="Tian J."/>
            <person name="Zhou Y."/>
            <person name="Sheng Y."/>
            <person name="Liu T."/>
            <person name="Pan Y."/>
            <person name="Xia L."/>
            <person name="Li J."/>
            <person name="Zhao F."/>
            <person name="Cao W."/>
        </authorList>
    </citation>
    <scope>NUCLEOTIDE SEQUENCE</scope>
    <source>
        <strain evidence="1">Hyas-2018</strain>
    </source>
</reference>
<sequence>MKEFRMSAAGVPQKGQSMMSDSVRRTEPLSVKKTEALNSKVDTTVALDLQLCSVVEDHGFKELMAHAVPNYQLLPWTTLSCTLVSRLYHDTWKKVKAELSSAFEAGTSRTAAIALTSNILFVCVSKEDRHVSVRFDGGAYGWNIPVKPRNQPN</sequence>
<organism evidence="1 2">
    <name type="scientific">Hyalomma asiaticum</name>
    <name type="common">Tick</name>
    <dbReference type="NCBI Taxonomy" id="266040"/>
    <lineage>
        <taxon>Eukaryota</taxon>
        <taxon>Metazoa</taxon>
        <taxon>Ecdysozoa</taxon>
        <taxon>Arthropoda</taxon>
        <taxon>Chelicerata</taxon>
        <taxon>Arachnida</taxon>
        <taxon>Acari</taxon>
        <taxon>Parasitiformes</taxon>
        <taxon>Ixodida</taxon>
        <taxon>Ixodoidea</taxon>
        <taxon>Ixodidae</taxon>
        <taxon>Hyalomminae</taxon>
        <taxon>Hyalomma</taxon>
    </lineage>
</organism>
<keyword evidence="2" id="KW-1185">Reference proteome</keyword>
<dbReference type="Proteomes" id="UP000821845">
    <property type="component" value="Chromosome 1"/>
</dbReference>
<comment type="caution">
    <text evidence="1">The sequence shown here is derived from an EMBL/GenBank/DDBJ whole genome shotgun (WGS) entry which is preliminary data.</text>
</comment>
<evidence type="ECO:0000313" key="2">
    <source>
        <dbReference type="Proteomes" id="UP000821845"/>
    </source>
</evidence>
<gene>
    <name evidence="1" type="ORF">HPB50_026193</name>
</gene>
<proteinExistence type="predicted"/>
<evidence type="ECO:0000313" key="1">
    <source>
        <dbReference type="EMBL" id="KAH6948766.1"/>
    </source>
</evidence>
<protein>
    <submittedName>
        <fullName evidence="1">Uncharacterized protein</fullName>
    </submittedName>
</protein>
<name>A0ACB7TNL9_HYAAI</name>
<accession>A0ACB7TNL9</accession>
<dbReference type="EMBL" id="CM023481">
    <property type="protein sequence ID" value="KAH6948766.1"/>
    <property type="molecule type" value="Genomic_DNA"/>
</dbReference>